<evidence type="ECO:0000313" key="2">
    <source>
        <dbReference type="Proteomes" id="UP000008148"/>
    </source>
</evidence>
<gene>
    <name evidence="1" type="ordered locus">CKO_01746</name>
</gene>
<dbReference type="Proteomes" id="UP000008148">
    <property type="component" value="Chromosome"/>
</dbReference>
<keyword evidence="2" id="KW-1185">Reference proteome</keyword>
<dbReference type="EMBL" id="CP000822">
    <property type="protein sequence ID" value="ABV12875.1"/>
    <property type="molecule type" value="Genomic_DNA"/>
</dbReference>
<evidence type="ECO:0000313" key="1">
    <source>
        <dbReference type="EMBL" id="ABV12875.1"/>
    </source>
</evidence>
<reference evidence="1 2" key="1">
    <citation type="submission" date="2007-08" db="EMBL/GenBank/DDBJ databases">
        <authorList>
            <consortium name="The Citrobacter koseri Genome Sequencing Project"/>
            <person name="McClelland M."/>
            <person name="Sanderson E.K."/>
            <person name="Porwollik S."/>
            <person name="Spieth J."/>
            <person name="Clifton W.S."/>
            <person name="Latreille P."/>
            <person name="Courtney L."/>
            <person name="Wang C."/>
            <person name="Pepin K."/>
            <person name="Bhonagiri V."/>
            <person name="Nash W."/>
            <person name="Johnson M."/>
            <person name="Thiruvilangam P."/>
            <person name="Wilson R."/>
        </authorList>
    </citation>
    <scope>NUCLEOTIDE SEQUENCE [LARGE SCALE GENOMIC DNA]</scope>
    <source>
        <strain evidence="2">ATCC BAA-895 / CDC 4225-83 / SGSC4696</strain>
    </source>
</reference>
<dbReference type="KEGG" id="cko:CKO_01746"/>
<protein>
    <submittedName>
        <fullName evidence="1">Uncharacterized protein</fullName>
    </submittedName>
</protein>
<dbReference type="AlphaFoldDB" id="A8AHB2"/>
<dbReference type="HOGENOM" id="CLU_2033936_0_0_6"/>
<accession>A8AHB2</accession>
<organism evidence="1 2">
    <name type="scientific">Citrobacter koseri (strain ATCC BAA-895 / CDC 4225-83 / SGSC4696)</name>
    <dbReference type="NCBI Taxonomy" id="290338"/>
    <lineage>
        <taxon>Bacteria</taxon>
        <taxon>Pseudomonadati</taxon>
        <taxon>Pseudomonadota</taxon>
        <taxon>Gammaproteobacteria</taxon>
        <taxon>Enterobacterales</taxon>
        <taxon>Enterobacteriaceae</taxon>
        <taxon>Citrobacter</taxon>
    </lineage>
</organism>
<proteinExistence type="predicted"/>
<name>A8AHB2_CITK8</name>
<dbReference type="STRING" id="290338.CKO_01746"/>
<sequence length="121" mass="13774">MANAIHKNALNVHIIDAFYSFAGINFRRTLRILAPNHRRPAEQQHCAANEEQYDNHLPVFFGKAVCWHFLSSCQNRTDAPSVTKAMARQGIDLHHTVRRDCGFDRQSMPCTLSSGVIKKRV</sequence>